<dbReference type="PANTHER" id="PTHR11528">
    <property type="entry name" value="HEAT SHOCK PROTEIN 90 FAMILY MEMBER"/>
    <property type="match status" value="1"/>
</dbReference>
<dbReference type="Gene3D" id="3.30.230.80">
    <property type="match status" value="1"/>
</dbReference>
<evidence type="ECO:0000256" key="4">
    <source>
        <dbReference type="ARBA" id="ARBA00023186"/>
    </source>
</evidence>
<dbReference type="GO" id="GO:0140662">
    <property type="term" value="F:ATP-dependent protein folding chaperone"/>
    <property type="evidence" value="ECO:0007669"/>
    <property type="project" value="InterPro"/>
</dbReference>
<dbReference type="InterPro" id="IPR036890">
    <property type="entry name" value="HATPase_C_sf"/>
</dbReference>
<dbReference type="PIRSF" id="PIRSF002583">
    <property type="entry name" value="Hsp90"/>
    <property type="match status" value="1"/>
</dbReference>
<accession>A0A915DEL5</accession>
<dbReference type="Gene3D" id="3.40.50.11260">
    <property type="match status" value="1"/>
</dbReference>
<dbReference type="SUPFAM" id="SSF55874">
    <property type="entry name" value="ATPase domain of HSP90 chaperone/DNA topoisomerase II/histidine kinase"/>
    <property type="match status" value="1"/>
</dbReference>
<evidence type="ECO:0000256" key="5">
    <source>
        <dbReference type="PIRSR" id="PIRSR002583-1"/>
    </source>
</evidence>
<evidence type="ECO:0000256" key="1">
    <source>
        <dbReference type="ARBA" id="ARBA00008239"/>
    </source>
</evidence>
<feature type="binding site" evidence="5">
    <location>
        <position position="103"/>
    </location>
    <ligand>
        <name>ATP</name>
        <dbReference type="ChEBI" id="CHEBI:30616"/>
    </ligand>
</feature>
<feature type="binding site" evidence="5">
    <location>
        <position position="220"/>
    </location>
    <ligand>
        <name>ATP</name>
        <dbReference type="ChEBI" id="CHEBI:30616"/>
    </ligand>
</feature>
<dbReference type="AlphaFoldDB" id="A0A915DEL5"/>
<dbReference type="Gene3D" id="3.30.565.10">
    <property type="entry name" value="Histidine kinase-like ATPase, C-terminal domain"/>
    <property type="match status" value="1"/>
</dbReference>
<dbReference type="NCBIfam" id="NF003555">
    <property type="entry name" value="PRK05218.1"/>
    <property type="match status" value="1"/>
</dbReference>
<feature type="binding site" evidence="5">
    <location>
        <position position="99"/>
    </location>
    <ligand>
        <name>ATP</name>
        <dbReference type="ChEBI" id="CHEBI:30616"/>
    </ligand>
</feature>
<dbReference type="PRINTS" id="PR00775">
    <property type="entry name" value="HEATSHOCK90"/>
</dbReference>
<evidence type="ECO:0000256" key="3">
    <source>
        <dbReference type="ARBA" id="ARBA00022840"/>
    </source>
</evidence>
<feature type="binding site" evidence="5">
    <location>
        <begin position="170"/>
        <end position="175"/>
    </location>
    <ligand>
        <name>ATP</name>
        <dbReference type="ChEBI" id="CHEBI:30616"/>
    </ligand>
</feature>
<evidence type="ECO:0000313" key="7">
    <source>
        <dbReference type="Proteomes" id="UP000887574"/>
    </source>
</evidence>
<dbReference type="SUPFAM" id="SSF54211">
    <property type="entry name" value="Ribosomal protein S5 domain 2-like"/>
    <property type="match status" value="1"/>
</dbReference>
<keyword evidence="7" id="KW-1185">Reference proteome</keyword>
<keyword evidence="3 5" id="KW-0067">ATP-binding</keyword>
<dbReference type="Gene3D" id="1.20.120.790">
    <property type="entry name" value="Heat shock protein 90, C-terminal domain"/>
    <property type="match status" value="1"/>
</dbReference>
<dbReference type="WBParaSite" id="jg18616">
    <property type="protein sequence ID" value="jg18616"/>
    <property type="gene ID" value="jg18616"/>
</dbReference>
<keyword evidence="6" id="KW-0732">Signal</keyword>
<protein>
    <submittedName>
        <fullName evidence="8">Heat shock protein 75 kDa, mitochondrial</fullName>
    </submittedName>
</protein>
<dbReference type="Pfam" id="PF00183">
    <property type="entry name" value="HSP90"/>
    <property type="match status" value="1"/>
</dbReference>
<comment type="similarity">
    <text evidence="1">Belongs to the heat shock protein 90 family.</text>
</comment>
<sequence length="689" mass="78477">MIARKGASFSLLIRLWRQANALKPYATSSYSTAPTASCSLHSIVALGRLEQVRRCNTGSQSTENSGQAAEKFEFQAEVKSLLDIVAKSLYSDEEVFIRELISNASDAVEKRRCVELSQGQADTPYEIRISIDEEDKKELIDLLGTIAKSGSKSFKDQNLDNQSAESIIGQFGVGFYSTLSVSDKVVVHTKKLGETVGYTWTWHGASGYEITENAEADVGTKIELYIRPGAAERFLQSKTVEDVVNKYSSFVTVPIFVNGQLVNTMKALWMMNANETTPEMHQSFFKQIAKTHHPHLVNDRPQYIIQYKTDSPQNIRALLYVPSRKAVPLELRHTGLDESGVSLYNRKVLIKSQAKELLPNYLRFLVGVVDSEDIPLNLSREMLQTDLILEKIRRTLTDKIIKFFVKQMNKDRVQYNEFYQSYHLFFKEGIIMDKTHEVKEDISKLLLFESSNFKPGTLTSLQEYVDRMQKDQKSIFFLYSPSRQLAESSPYFEIFKQHNLEVIFIYEPIDEIVFLAMPQFQMKKVQSVEEWIKSQGKCFAKMSLEPEQKKLTRDASKQDFVGWVKQTLGSVKATEVKPSGRQSEHPFMITVSTDMSAARYLLRTADIKEMEHLVLLKPVVYVNFSHPVIKGLVKLSKHNEQLARKVTEQVYDNALVTAGLLKDSSQMIGRINQILGDLMQEEKSPILTP</sequence>
<dbReference type="InterPro" id="IPR020575">
    <property type="entry name" value="Hsp90_N"/>
</dbReference>
<feature type="binding site" evidence="5">
    <location>
        <position position="148"/>
    </location>
    <ligand>
        <name>ATP</name>
        <dbReference type="ChEBI" id="CHEBI:30616"/>
    </ligand>
</feature>
<evidence type="ECO:0000256" key="6">
    <source>
        <dbReference type="SAM" id="SignalP"/>
    </source>
</evidence>
<organism evidence="7 8">
    <name type="scientific">Ditylenchus dipsaci</name>
    <dbReference type="NCBI Taxonomy" id="166011"/>
    <lineage>
        <taxon>Eukaryota</taxon>
        <taxon>Metazoa</taxon>
        <taxon>Ecdysozoa</taxon>
        <taxon>Nematoda</taxon>
        <taxon>Chromadorea</taxon>
        <taxon>Rhabditida</taxon>
        <taxon>Tylenchina</taxon>
        <taxon>Tylenchomorpha</taxon>
        <taxon>Sphaerularioidea</taxon>
        <taxon>Anguinidae</taxon>
        <taxon>Anguininae</taxon>
        <taxon>Ditylenchus</taxon>
    </lineage>
</organism>
<dbReference type="InterPro" id="IPR001404">
    <property type="entry name" value="Hsp90_fam"/>
</dbReference>
<evidence type="ECO:0000313" key="8">
    <source>
        <dbReference type="WBParaSite" id="jg18616"/>
    </source>
</evidence>
<keyword evidence="2 5" id="KW-0547">Nucleotide-binding</keyword>
<reference evidence="8" key="1">
    <citation type="submission" date="2022-11" db="UniProtKB">
        <authorList>
            <consortium name="WormBaseParasite"/>
        </authorList>
    </citation>
    <scope>IDENTIFICATION</scope>
</reference>
<dbReference type="FunFam" id="3.40.50.11260:FF:000004">
    <property type="entry name" value="Heat shock protein 75 mitochondrial"/>
    <property type="match status" value="1"/>
</dbReference>
<dbReference type="CDD" id="cd16927">
    <property type="entry name" value="HATPase_Hsp90-like"/>
    <property type="match status" value="1"/>
</dbReference>
<dbReference type="InterPro" id="IPR037196">
    <property type="entry name" value="HSP90_C"/>
</dbReference>
<dbReference type="GO" id="GO:0051082">
    <property type="term" value="F:unfolded protein binding"/>
    <property type="evidence" value="ECO:0007669"/>
    <property type="project" value="InterPro"/>
</dbReference>
<dbReference type="GO" id="GO:0016887">
    <property type="term" value="F:ATP hydrolysis activity"/>
    <property type="evidence" value="ECO:0007669"/>
    <property type="project" value="InterPro"/>
</dbReference>
<feature type="chain" id="PRO_5038000855" evidence="6">
    <location>
        <begin position="22"/>
        <end position="689"/>
    </location>
</feature>
<feature type="binding site" evidence="5">
    <location>
        <begin position="149"/>
        <end position="150"/>
    </location>
    <ligand>
        <name>ATP</name>
        <dbReference type="ChEBI" id="CHEBI:30616"/>
    </ligand>
</feature>
<dbReference type="FunFam" id="3.30.230.80:FF:000004">
    <property type="entry name" value="Heat shock protein 75 kDa"/>
    <property type="match status" value="1"/>
</dbReference>
<proteinExistence type="inferred from homology"/>
<dbReference type="Proteomes" id="UP000887574">
    <property type="component" value="Unplaced"/>
</dbReference>
<evidence type="ECO:0000256" key="2">
    <source>
        <dbReference type="ARBA" id="ARBA00022741"/>
    </source>
</evidence>
<name>A0A915DEL5_9BILA</name>
<dbReference type="SUPFAM" id="SSF110942">
    <property type="entry name" value="HSP90 C-terminal domain"/>
    <property type="match status" value="1"/>
</dbReference>
<dbReference type="GO" id="GO:0005524">
    <property type="term" value="F:ATP binding"/>
    <property type="evidence" value="ECO:0007669"/>
    <property type="project" value="UniProtKB-KW"/>
</dbReference>
<feature type="binding site" evidence="5">
    <location>
        <position position="380"/>
    </location>
    <ligand>
        <name>ATP</name>
        <dbReference type="ChEBI" id="CHEBI:30616"/>
    </ligand>
</feature>
<feature type="signal peptide" evidence="6">
    <location>
        <begin position="1"/>
        <end position="21"/>
    </location>
</feature>
<dbReference type="InterPro" id="IPR020568">
    <property type="entry name" value="Ribosomal_Su5_D2-typ_SF"/>
</dbReference>
<keyword evidence="4" id="KW-0143">Chaperone</keyword>